<feature type="domain" description="C2H2-type" evidence="1">
    <location>
        <begin position="11"/>
        <end position="35"/>
    </location>
</feature>
<dbReference type="InterPro" id="IPR036236">
    <property type="entry name" value="Znf_C2H2_sf"/>
</dbReference>
<organism evidence="2">
    <name type="scientific">viral metagenome</name>
    <dbReference type="NCBI Taxonomy" id="1070528"/>
    <lineage>
        <taxon>unclassified sequences</taxon>
        <taxon>metagenomes</taxon>
        <taxon>organismal metagenomes</taxon>
    </lineage>
</organism>
<reference evidence="2" key="1">
    <citation type="journal article" date="2020" name="Nature">
        <title>Giant virus diversity and host interactions through global metagenomics.</title>
        <authorList>
            <person name="Schulz F."/>
            <person name="Roux S."/>
            <person name="Paez-Espino D."/>
            <person name="Jungbluth S."/>
            <person name="Walsh D.A."/>
            <person name="Denef V.J."/>
            <person name="McMahon K.D."/>
            <person name="Konstantinidis K.T."/>
            <person name="Eloe-Fadrosh E.A."/>
            <person name="Kyrpides N.C."/>
            <person name="Woyke T."/>
        </authorList>
    </citation>
    <scope>NUCLEOTIDE SEQUENCE</scope>
    <source>
        <strain evidence="2">GVMAG-M-3300024258-14</strain>
    </source>
</reference>
<dbReference type="SMART" id="SM00355">
    <property type="entry name" value="ZnF_C2H2"/>
    <property type="match status" value="3"/>
</dbReference>
<dbReference type="Pfam" id="PF12874">
    <property type="entry name" value="zf-met"/>
    <property type="match status" value="1"/>
</dbReference>
<dbReference type="AlphaFoldDB" id="A0A6C0ILI7"/>
<feature type="domain" description="C2H2-type" evidence="1">
    <location>
        <begin position="86"/>
        <end position="110"/>
    </location>
</feature>
<name>A0A6C0ILI7_9ZZZZ</name>
<dbReference type="Gene3D" id="3.30.160.60">
    <property type="entry name" value="Classic Zinc Finger"/>
    <property type="match status" value="2"/>
</dbReference>
<dbReference type="InterPro" id="IPR013087">
    <property type="entry name" value="Znf_C2H2_type"/>
</dbReference>
<protein>
    <recommendedName>
        <fullName evidence="1">C2H2-type domain-containing protein</fullName>
    </recommendedName>
</protein>
<dbReference type="EMBL" id="MN740213">
    <property type="protein sequence ID" value="QHT94054.1"/>
    <property type="molecule type" value="Genomic_DNA"/>
</dbReference>
<sequence length="119" mass="14498">MEIPNETEMKYNCEVCNYKCIYPAHWKQHIESEKHKNNGKRKTRSDKVLEPKCKYCEYKTNNLTCMKVHCLTQHSNKEERKKEFKYYCDKCDFGTYAEILFTRHCETKKHNDIIMPYQL</sequence>
<proteinExistence type="predicted"/>
<evidence type="ECO:0000313" key="2">
    <source>
        <dbReference type="EMBL" id="QHT94054.1"/>
    </source>
</evidence>
<evidence type="ECO:0000259" key="1">
    <source>
        <dbReference type="SMART" id="SM00355"/>
    </source>
</evidence>
<dbReference type="SUPFAM" id="SSF57667">
    <property type="entry name" value="beta-beta-alpha zinc fingers"/>
    <property type="match status" value="1"/>
</dbReference>
<feature type="domain" description="C2H2-type" evidence="1">
    <location>
        <begin position="51"/>
        <end position="74"/>
    </location>
</feature>
<accession>A0A6C0ILI7</accession>